<protein>
    <submittedName>
        <fullName evidence="1">Uncharacterized protein</fullName>
    </submittedName>
</protein>
<evidence type="ECO:0000313" key="1">
    <source>
        <dbReference type="EMBL" id="GAA4480307.1"/>
    </source>
</evidence>
<evidence type="ECO:0000313" key="2">
    <source>
        <dbReference type="Proteomes" id="UP001500731"/>
    </source>
</evidence>
<reference evidence="2" key="1">
    <citation type="journal article" date="2019" name="Int. J. Syst. Evol. Microbiol.">
        <title>The Global Catalogue of Microorganisms (GCM) 10K type strain sequencing project: providing services to taxonomists for standard genome sequencing and annotation.</title>
        <authorList>
            <consortium name="The Broad Institute Genomics Platform"/>
            <consortium name="The Broad Institute Genome Sequencing Center for Infectious Disease"/>
            <person name="Wu L."/>
            <person name="Ma J."/>
        </authorList>
    </citation>
    <scope>NUCLEOTIDE SEQUENCE [LARGE SCALE GENOMIC DNA]</scope>
    <source>
        <strain evidence="2">JCM 17839</strain>
    </source>
</reference>
<dbReference type="EMBL" id="BAABGP010000004">
    <property type="protein sequence ID" value="GAA4480307.1"/>
    <property type="molecule type" value="Genomic_DNA"/>
</dbReference>
<proteinExistence type="predicted"/>
<name>A0ABP8P510_9MICO</name>
<accession>A0ABP8P510</accession>
<dbReference type="Proteomes" id="UP001500731">
    <property type="component" value="Unassembled WGS sequence"/>
</dbReference>
<keyword evidence="2" id="KW-1185">Reference proteome</keyword>
<organism evidence="1 2">
    <name type="scientific">Microbacterium panaciterrae</name>
    <dbReference type="NCBI Taxonomy" id="985759"/>
    <lineage>
        <taxon>Bacteria</taxon>
        <taxon>Bacillati</taxon>
        <taxon>Actinomycetota</taxon>
        <taxon>Actinomycetes</taxon>
        <taxon>Micrococcales</taxon>
        <taxon>Microbacteriaceae</taxon>
        <taxon>Microbacterium</taxon>
    </lineage>
</organism>
<comment type="caution">
    <text evidence="1">The sequence shown here is derived from an EMBL/GenBank/DDBJ whole genome shotgun (WGS) entry which is preliminary data.</text>
</comment>
<sequence>MFLLGIIALALLPALMNGLRYSAQQSTVATATRQVNGLVDQVRQNPVCGTIGSIVGTSAIPRSFADGRGQTFTTQATIGSCSAGSVVSLHITALQGSVTLATADALVMIPPNPVTVP</sequence>
<gene>
    <name evidence="1" type="ORF">GCM10023171_06940</name>
</gene>